<accession>A0AAE1VMN9</accession>
<dbReference type="AlphaFoldDB" id="A0AAE1VMN9"/>
<evidence type="ECO:0000313" key="4">
    <source>
        <dbReference type="Proteomes" id="UP001291623"/>
    </source>
</evidence>
<dbReference type="PROSITE" id="PS51038">
    <property type="entry name" value="BAH"/>
    <property type="match status" value="1"/>
</dbReference>
<dbReference type="PANTHER" id="PTHR31917">
    <property type="entry name" value="AGENET DOMAIN-CONTAINING PROTEIN-RELATED"/>
    <property type="match status" value="1"/>
</dbReference>
<dbReference type="EMBL" id="JAVYJV010000005">
    <property type="protein sequence ID" value="KAK4369686.1"/>
    <property type="molecule type" value="Genomic_DNA"/>
</dbReference>
<organism evidence="3 4">
    <name type="scientific">Anisodus tanguticus</name>
    <dbReference type="NCBI Taxonomy" id="243964"/>
    <lineage>
        <taxon>Eukaryota</taxon>
        <taxon>Viridiplantae</taxon>
        <taxon>Streptophyta</taxon>
        <taxon>Embryophyta</taxon>
        <taxon>Tracheophyta</taxon>
        <taxon>Spermatophyta</taxon>
        <taxon>Magnoliopsida</taxon>
        <taxon>eudicotyledons</taxon>
        <taxon>Gunneridae</taxon>
        <taxon>Pentapetalae</taxon>
        <taxon>asterids</taxon>
        <taxon>lamiids</taxon>
        <taxon>Solanales</taxon>
        <taxon>Solanaceae</taxon>
        <taxon>Solanoideae</taxon>
        <taxon>Hyoscyameae</taxon>
        <taxon>Anisodus</taxon>
    </lineage>
</organism>
<dbReference type="CDD" id="cd20405">
    <property type="entry name" value="Tudor_Agenet_AtDUF_rpt1_3"/>
    <property type="match status" value="1"/>
</dbReference>
<dbReference type="Gene3D" id="2.30.30.140">
    <property type="match status" value="1"/>
</dbReference>
<dbReference type="InterPro" id="IPR001025">
    <property type="entry name" value="BAH_dom"/>
</dbReference>
<dbReference type="InterPro" id="IPR008395">
    <property type="entry name" value="Agenet-like_dom"/>
</dbReference>
<feature type="region of interest" description="Disordered" evidence="1">
    <location>
        <begin position="98"/>
        <end position="128"/>
    </location>
</feature>
<keyword evidence="4" id="KW-1185">Reference proteome</keyword>
<reference evidence="3" key="1">
    <citation type="submission" date="2023-12" db="EMBL/GenBank/DDBJ databases">
        <title>Genome assembly of Anisodus tanguticus.</title>
        <authorList>
            <person name="Wang Y.-J."/>
        </authorList>
    </citation>
    <scope>NUCLEOTIDE SEQUENCE</scope>
    <source>
        <strain evidence="3">KB-2021</strain>
        <tissue evidence="3">Leaf</tissue>
    </source>
</reference>
<dbReference type="PANTHER" id="PTHR31917:SF3">
    <property type="entry name" value="BROMO ADJACENT-LIKE DOMAIN PROTEIN"/>
    <property type="match status" value="1"/>
</dbReference>
<dbReference type="Pfam" id="PF05641">
    <property type="entry name" value="Agenet"/>
    <property type="match status" value="1"/>
</dbReference>
<evidence type="ECO:0000313" key="3">
    <source>
        <dbReference type="EMBL" id="KAK4369686.1"/>
    </source>
</evidence>
<protein>
    <recommendedName>
        <fullName evidence="2">BAH domain-containing protein</fullName>
    </recommendedName>
</protein>
<dbReference type="SMART" id="SM00743">
    <property type="entry name" value="Agenet"/>
    <property type="match status" value="2"/>
</dbReference>
<evidence type="ECO:0000259" key="2">
    <source>
        <dbReference type="PROSITE" id="PS51038"/>
    </source>
</evidence>
<evidence type="ECO:0000256" key="1">
    <source>
        <dbReference type="SAM" id="MobiDB-lite"/>
    </source>
</evidence>
<dbReference type="Proteomes" id="UP001291623">
    <property type="component" value="Unassembled WGS sequence"/>
</dbReference>
<name>A0AAE1VMN9_9SOLA</name>
<comment type="caution">
    <text evidence="3">The sequence shown here is derived from an EMBL/GenBank/DDBJ whole genome shotgun (WGS) entry which is preliminary data.</text>
</comment>
<gene>
    <name evidence="3" type="ORF">RND71_009161</name>
</gene>
<proteinExistence type="predicted"/>
<dbReference type="Gene3D" id="2.30.30.490">
    <property type="match status" value="1"/>
</dbReference>
<dbReference type="InterPro" id="IPR014002">
    <property type="entry name" value="Agenet_dom_plant"/>
</dbReference>
<dbReference type="SMART" id="SM00439">
    <property type="entry name" value="BAH"/>
    <property type="match status" value="1"/>
</dbReference>
<dbReference type="Pfam" id="PF01426">
    <property type="entry name" value="BAH"/>
    <property type="match status" value="1"/>
</dbReference>
<sequence length="645" mass="73843">MELRMAAENHVFISWEEHIISQEKGHRIVHYYLKVFSGEKILAVVGTERSIRHMMYVVSEDYLDAFGQTKTINSGTKWHAKRDVVEWLAFLISKSHRSSANSNTSTSERRSASMAGLPNKGELPSKFKTKKSDISWSGTAWTCSGKLKHYPSFCRNGTTITVNSFAIVMGEEESHYLGYLEDFYENKKGQKKVKVQWFQHFQEVQCVIPQLEGHPREVFNTSHVQVIYAECIDAPATVLTPRDYEKYISRVLESLSSGVYMCFREFRNNKVMPFSLSKLDGYYNQTIFTLLRSQQKSKGHKLHEVKDITRKDPSRQAKLESQIAKPEQTCPKIEIKLPSRGPVGVQLVEPQCKQSFEVGDNLEVLSQDSGMRGSWFRCKILQVSQKRLKVQYDDILDCDGPENLEEWVPSPRVADSDKLGMRYTGRLTVRPRPPEGSSDHSFEVGAAVDAWWSGGWWEGVVAGFHDRRRSHLRVYFPGENRLLEIERKNVRISRDWINDKWMEVEGKKDRKCFISSTLPEVSKCSIEESGNRGNKMAPKLVAPEDQKMLSTSQHLMKKQATDVLKLKKRWCNDFLQGNVPAAKFYPRYHLMDLGGHGENLNGFAAMAVSSSLFAPFYRSEPHGSLCILQDPNPYPNLMETLSLKD</sequence>
<feature type="domain" description="BAH" evidence="2">
    <location>
        <begin position="158"/>
        <end position="277"/>
    </location>
</feature>
<dbReference type="InterPro" id="IPR043151">
    <property type="entry name" value="BAH_sf"/>
</dbReference>
<dbReference type="GO" id="GO:0003682">
    <property type="term" value="F:chromatin binding"/>
    <property type="evidence" value="ECO:0007669"/>
    <property type="project" value="InterPro"/>
</dbReference>